<comment type="function">
    <text evidence="10">Component of the MICOS complex, a large protein complex of the mitochondrial inner membrane that plays crucial roles in the maintenance of crista junctions, inner membrane architecture, and formation of contact sites to the outer membrane. Plays a role in keeping cristae membranes connected to the inner boundary membrane. Also promotes protein import via the mitochondrial intermembrane space assembly (MIA) pathway.</text>
</comment>
<feature type="transmembrane region" description="Helical" evidence="11">
    <location>
        <begin position="44"/>
        <end position="64"/>
    </location>
</feature>
<feature type="compositionally biased region" description="Basic and acidic residues" evidence="13">
    <location>
        <begin position="146"/>
        <end position="159"/>
    </location>
</feature>
<feature type="region of interest" description="Disordered" evidence="13">
    <location>
        <begin position="120"/>
        <end position="160"/>
    </location>
</feature>
<name>A0A409VBZ4_9AGAR</name>
<evidence type="ECO:0000256" key="8">
    <source>
        <dbReference type="ARBA" id="ARBA00023128"/>
    </source>
</evidence>
<evidence type="ECO:0000256" key="9">
    <source>
        <dbReference type="ARBA" id="ARBA00023136"/>
    </source>
</evidence>
<keyword evidence="6 11" id="KW-1133">Transmembrane helix</keyword>
<keyword evidence="5 11" id="KW-0999">Mitochondrion inner membrane</keyword>
<gene>
    <name evidence="14" type="ORF">CVT26_001959</name>
</gene>
<evidence type="ECO:0000256" key="10">
    <source>
        <dbReference type="ARBA" id="ARBA00025571"/>
    </source>
</evidence>
<dbReference type="PANTHER" id="PTHR15415">
    <property type="entry name" value="MITOFILIN"/>
    <property type="match status" value="1"/>
</dbReference>
<proteinExistence type="inferred from homology"/>
<dbReference type="PANTHER" id="PTHR15415:SF7">
    <property type="entry name" value="MICOS COMPLEX SUBUNIT MIC60"/>
    <property type="match status" value="1"/>
</dbReference>
<protein>
    <recommendedName>
        <fullName evidence="3 11">MICOS complex subunit MIC60</fullName>
    </recommendedName>
    <alternativeName>
        <fullName evidence="11">Mitofilin</fullName>
    </alternativeName>
</protein>
<reference evidence="14 15" key="1">
    <citation type="journal article" date="2018" name="Evol. Lett.">
        <title>Horizontal gene cluster transfer increased hallucinogenic mushroom diversity.</title>
        <authorList>
            <person name="Reynolds H.T."/>
            <person name="Vijayakumar V."/>
            <person name="Gluck-Thaler E."/>
            <person name="Korotkin H.B."/>
            <person name="Matheny P.B."/>
            <person name="Slot J.C."/>
        </authorList>
    </citation>
    <scope>NUCLEOTIDE SEQUENCE [LARGE SCALE GENOMIC DNA]</scope>
    <source>
        <strain evidence="14 15">SRW20</strain>
    </source>
</reference>
<dbReference type="Proteomes" id="UP000284706">
    <property type="component" value="Unassembled WGS sequence"/>
</dbReference>
<dbReference type="InterPro" id="IPR019133">
    <property type="entry name" value="MIC60"/>
</dbReference>
<dbReference type="AlphaFoldDB" id="A0A409VBZ4"/>
<organism evidence="14 15">
    <name type="scientific">Gymnopilus dilepis</name>
    <dbReference type="NCBI Taxonomy" id="231916"/>
    <lineage>
        <taxon>Eukaryota</taxon>
        <taxon>Fungi</taxon>
        <taxon>Dikarya</taxon>
        <taxon>Basidiomycota</taxon>
        <taxon>Agaricomycotina</taxon>
        <taxon>Agaricomycetes</taxon>
        <taxon>Agaricomycetidae</taxon>
        <taxon>Agaricales</taxon>
        <taxon>Agaricineae</taxon>
        <taxon>Hymenogastraceae</taxon>
        <taxon>Gymnopilus</taxon>
    </lineage>
</organism>
<keyword evidence="9 11" id="KW-0472">Membrane</keyword>
<comment type="subunit">
    <text evidence="11">Component of the mitochondrial contact site and cristae organizing system (MICOS) complex.</text>
</comment>
<evidence type="ECO:0000256" key="7">
    <source>
        <dbReference type="ARBA" id="ARBA00023054"/>
    </source>
</evidence>
<keyword evidence="8 11" id="KW-0496">Mitochondrion</keyword>
<comment type="similarity">
    <text evidence="2 11">Belongs to the MICOS complex subunit Mic60 family.</text>
</comment>
<evidence type="ECO:0000256" key="4">
    <source>
        <dbReference type="ARBA" id="ARBA00022692"/>
    </source>
</evidence>
<dbReference type="OrthoDB" id="10261039at2759"/>
<feature type="coiled-coil region" evidence="12">
    <location>
        <begin position="334"/>
        <end position="428"/>
    </location>
</feature>
<dbReference type="GO" id="GO:0042407">
    <property type="term" value="P:cristae formation"/>
    <property type="evidence" value="ECO:0007669"/>
    <property type="project" value="TreeGrafter"/>
</dbReference>
<evidence type="ECO:0000256" key="6">
    <source>
        <dbReference type="ARBA" id="ARBA00022989"/>
    </source>
</evidence>
<evidence type="ECO:0000256" key="5">
    <source>
        <dbReference type="ARBA" id="ARBA00022792"/>
    </source>
</evidence>
<evidence type="ECO:0000256" key="11">
    <source>
        <dbReference type="RuleBase" id="RU363000"/>
    </source>
</evidence>
<evidence type="ECO:0000256" key="13">
    <source>
        <dbReference type="SAM" id="MobiDB-lite"/>
    </source>
</evidence>
<feature type="compositionally biased region" description="Basic and acidic residues" evidence="13">
    <location>
        <begin position="271"/>
        <end position="282"/>
    </location>
</feature>
<accession>A0A409VBZ4</accession>
<dbReference type="InParanoid" id="A0A409VBZ4"/>
<keyword evidence="7 12" id="KW-0175">Coiled coil</keyword>
<dbReference type="STRING" id="231916.A0A409VBZ4"/>
<sequence length="684" mass="75932">MYRALPVSRHVVSTSNRTGVRVIRRRLATDAAPAPKKKKTFRRIILTTAAVTGTFYVGSTFLAFHNQAYYDLFTEHVPLAQTMLEFGEGHGWDTLTIEDVGDAATGLVVTTYNFARDTINGLTGSPEPEEKSKTSVGQKLPTAKSSEAKSSEPPKEAKPAIKVVKQVTQKVEPTVQEKVEAVKEDVKDGLKKVAVKAETAVKGVADAVQYEYDELVKRAEAAISGKPFEKAASSPVEAASEGSSSKVYDRPLPIGFEPPPGFARPSPPKPKPSDDKPAEKPAESAPAPVELPSVTPIVANAQEPIITHLAGTIDNLASFLKSDPRASQKAGDVLETAKDDLAALVQRIEAVKEQERNALESKLDEQTREYTLKLMELEMEAQDRLDSQEDEFRQLLDQERAKLVQAYREKLENELKVQTELINERLKEEVIAQGIELQRRWIREIKVRVEQERGGRLAKLDELSANLKRLEGIALANSAHLDENLRIHSLWSAIRALSNSTISSPVRKPFRNELRVLRHIAAAREDPLVSATLDSLESTDIPDIGIEPLADLATWFVNEVSPKVSQVALVPDQNAGVLSYIASRALSGLRFKRQGLVPGDDVLSVLARAEYYLNEKNLDFATRELNQLKGPAKELLHDWLEAARRRLEVQQALEVIPLTYPFIKVAHDYINRLYRAKLRMLLSL</sequence>
<keyword evidence="15" id="KW-1185">Reference proteome</keyword>
<evidence type="ECO:0000256" key="12">
    <source>
        <dbReference type="SAM" id="Coils"/>
    </source>
</evidence>
<dbReference type="GO" id="GO:0061617">
    <property type="term" value="C:MICOS complex"/>
    <property type="evidence" value="ECO:0007669"/>
    <property type="project" value="TreeGrafter"/>
</dbReference>
<evidence type="ECO:0000313" key="14">
    <source>
        <dbReference type="EMBL" id="PPQ64561.1"/>
    </source>
</evidence>
<evidence type="ECO:0000256" key="3">
    <source>
        <dbReference type="ARBA" id="ARBA00018116"/>
    </source>
</evidence>
<evidence type="ECO:0000256" key="2">
    <source>
        <dbReference type="ARBA" id="ARBA00010877"/>
    </source>
</evidence>
<comment type="caution">
    <text evidence="14">The sequence shown here is derived from an EMBL/GenBank/DDBJ whole genome shotgun (WGS) entry which is preliminary data.</text>
</comment>
<dbReference type="Pfam" id="PF09731">
    <property type="entry name" value="Mitofilin"/>
    <property type="match status" value="1"/>
</dbReference>
<keyword evidence="4 11" id="KW-0812">Transmembrane</keyword>
<evidence type="ECO:0000313" key="15">
    <source>
        <dbReference type="Proteomes" id="UP000284706"/>
    </source>
</evidence>
<feature type="compositionally biased region" description="Pro residues" evidence="13">
    <location>
        <begin position="256"/>
        <end position="270"/>
    </location>
</feature>
<feature type="region of interest" description="Disordered" evidence="13">
    <location>
        <begin position="228"/>
        <end position="291"/>
    </location>
</feature>
<comment type="subcellular location">
    <subcellularLocation>
        <location evidence="1 11">Mitochondrion inner membrane</location>
        <topology evidence="1 11">Single-pass membrane protein</topology>
    </subcellularLocation>
</comment>
<dbReference type="EMBL" id="NHYE01005665">
    <property type="protein sequence ID" value="PPQ64561.1"/>
    <property type="molecule type" value="Genomic_DNA"/>
</dbReference>
<evidence type="ECO:0000256" key="1">
    <source>
        <dbReference type="ARBA" id="ARBA00004434"/>
    </source>
</evidence>